<dbReference type="Gene3D" id="2.40.128.630">
    <property type="match status" value="1"/>
</dbReference>
<dbReference type="InterPro" id="IPR002372">
    <property type="entry name" value="PQQ_rpt_dom"/>
</dbReference>
<dbReference type="PANTHER" id="PTHR32303">
    <property type="entry name" value="QUINOPROTEIN ALCOHOL DEHYDROGENASE (CYTOCHROME C)"/>
    <property type="match status" value="1"/>
</dbReference>
<dbReference type="GO" id="GO:0016491">
    <property type="term" value="F:oxidoreductase activity"/>
    <property type="evidence" value="ECO:0007669"/>
    <property type="project" value="UniProtKB-KW"/>
</dbReference>
<evidence type="ECO:0000256" key="1">
    <source>
        <dbReference type="ARBA" id="ARBA00001931"/>
    </source>
</evidence>
<organism evidence="6">
    <name type="scientific">uncultured Cytophagales bacterium</name>
    <dbReference type="NCBI Taxonomy" id="158755"/>
    <lineage>
        <taxon>Bacteria</taxon>
        <taxon>Pseudomonadati</taxon>
        <taxon>Bacteroidota</taxon>
        <taxon>Sphingobacteriia</taxon>
        <taxon>Sphingobacteriales</taxon>
        <taxon>environmental samples</taxon>
    </lineage>
</organism>
<dbReference type="Pfam" id="PF18962">
    <property type="entry name" value="Por_Secre_tail"/>
    <property type="match status" value="1"/>
</dbReference>
<feature type="domain" description="Pyrrolo-quinoline quinone repeat" evidence="4">
    <location>
        <begin position="88"/>
        <end position="333"/>
    </location>
</feature>
<evidence type="ECO:0000259" key="4">
    <source>
        <dbReference type="Pfam" id="PF13360"/>
    </source>
</evidence>
<reference evidence="6" key="1">
    <citation type="submission" date="2020-02" db="EMBL/GenBank/DDBJ databases">
        <authorList>
            <person name="Meier V. D."/>
        </authorList>
    </citation>
    <scope>NUCLEOTIDE SEQUENCE</scope>
    <source>
        <strain evidence="6">AVDCRST_MAG56</strain>
    </source>
</reference>
<dbReference type="SMART" id="SM00564">
    <property type="entry name" value="PQQ"/>
    <property type="match status" value="6"/>
</dbReference>
<comment type="similarity">
    <text evidence="2">Belongs to the bacterial PQQ dehydrogenase family.</text>
</comment>
<comment type="cofactor">
    <cofactor evidence="1">
        <name>pyrroloquinoline quinone</name>
        <dbReference type="ChEBI" id="CHEBI:58442"/>
    </cofactor>
</comment>
<dbReference type="InterPro" id="IPR011047">
    <property type="entry name" value="Quinoprotein_ADH-like_sf"/>
</dbReference>
<name>A0A6J4LK91_9SPHI</name>
<dbReference type="PANTHER" id="PTHR32303:SF10">
    <property type="entry name" value="OUTER MEMBRANE PROTEIN ASSEMBLY FACTOR BAMB"/>
    <property type="match status" value="1"/>
</dbReference>
<evidence type="ECO:0000256" key="2">
    <source>
        <dbReference type="ARBA" id="ARBA00008156"/>
    </source>
</evidence>
<dbReference type="Gene3D" id="2.140.10.10">
    <property type="entry name" value="Quinoprotein alcohol dehydrogenase-like superfamily"/>
    <property type="match status" value="1"/>
</dbReference>
<protein>
    <submittedName>
        <fullName evidence="6">Uncharacterized protein</fullName>
    </submittedName>
</protein>
<dbReference type="SUPFAM" id="SSF50998">
    <property type="entry name" value="Quinoprotein alcohol dehydrogenase-like"/>
    <property type="match status" value="2"/>
</dbReference>
<dbReference type="InterPro" id="IPR026444">
    <property type="entry name" value="Secre_tail"/>
</dbReference>
<sequence>MKQRTLPTTLRDLCPRATRKPHRLPLPNPEHCPKFFLLFLNLLFLPFLAVGQDQKYWLSGGQNTSNTRNAASEIKLTPANVGTLKKNWEFVTGGDVSATPSVDDRSVYFPDWAGNLYRVDAKTGTERWRKQIKSYISPTINTTFARATPAVAGNALIIGTQQGRPKFGAYVLAINKVNGELLWKTQVDNHPDAIITQSAVVYGNKVYVGVSSQEEGSAAFIPGYQCCSFRGSMVCLDAGTGKVLWQTYMTPDLDGFSGNAIWGSTPVIDPKRNSVYVTTGNNYTVPQAILDIVAQGGSSEVVRAKIMNVAGSKENYFDALVAMDLSTGKVKWAKSVLPFDAWTVGCLFEGGANCPENAGPDYDFGQGPALFTVGSGSSRRDLLGAGQKSGIYWVVNPDNGADVWNTQVGPGGTLGGLQWGSAVDGKQIYTAVSNNDFTGHTMTKGPGAGTQVKGGFWAALDAATGAVKWENAAANPPAFGSYPEGAVAVNTGMVTVANGVVFAGAMDAPGTMYAFNAATGQKLWSFESGGSVNSGAAVVDGNVYWGSGYTNFGLGTGNNKLYSFGLSGANATARIGVSRESEESIRLYPTPATQVINIVSRDENNIRSIQLFDLAGRSVKEFGAVASPSYHLDLTALPAGTYLIKVATETSSITTKVVVVR</sequence>
<accession>A0A6J4LK91</accession>
<evidence type="ECO:0000256" key="3">
    <source>
        <dbReference type="ARBA" id="ARBA00023002"/>
    </source>
</evidence>
<evidence type="ECO:0000259" key="5">
    <source>
        <dbReference type="Pfam" id="PF18962"/>
    </source>
</evidence>
<evidence type="ECO:0000313" key="6">
    <source>
        <dbReference type="EMBL" id="CAA9335834.1"/>
    </source>
</evidence>
<keyword evidence="3" id="KW-0560">Oxidoreductase</keyword>
<proteinExistence type="inferred from homology"/>
<dbReference type="EMBL" id="CADCTQ010000640">
    <property type="protein sequence ID" value="CAA9335834.1"/>
    <property type="molecule type" value="Genomic_DNA"/>
</dbReference>
<dbReference type="Pfam" id="PF13360">
    <property type="entry name" value="PQQ_2"/>
    <property type="match status" value="2"/>
</dbReference>
<dbReference type="NCBIfam" id="TIGR04183">
    <property type="entry name" value="Por_Secre_tail"/>
    <property type="match status" value="1"/>
</dbReference>
<gene>
    <name evidence="6" type="ORF">AVDCRST_MAG56-7658</name>
</gene>
<feature type="domain" description="Secretion system C-terminal sorting" evidence="5">
    <location>
        <begin position="587"/>
        <end position="659"/>
    </location>
</feature>
<dbReference type="AlphaFoldDB" id="A0A6J4LK91"/>
<feature type="domain" description="Pyrrolo-quinoline quinone repeat" evidence="4">
    <location>
        <begin position="394"/>
        <end position="545"/>
    </location>
</feature>
<dbReference type="InterPro" id="IPR018391">
    <property type="entry name" value="PQQ_b-propeller_rpt"/>
</dbReference>